<sequence>MKDEPRPDDLLLFLALAETGGLARAALATGTSAPTLSRRMAALEAQLGRRLFLRGAQGYALTPDGRALAETAQPLSRTLDRVRDWAMGAAPVRVRITAGFWTSRFLARRIGDVWRPGAGWTPEFLPGNAILDIARRQVDIGVRNRRPEQPWLAGRRTARIGYAVYGKGPEVAGFVGRAEGQPTTPSDRWLAETHPDRIVTTATEGRLMLDLALSGLGRIVLPTFVGEAEPGLVRLSEDIAEIAHDEWIVAHQDARETPPVRRALDAVTRLLTQERVA</sequence>
<feature type="domain" description="HTH lysR-type" evidence="2">
    <location>
        <begin position="5"/>
        <end position="62"/>
    </location>
</feature>
<dbReference type="OrthoDB" id="9796526at2"/>
<dbReference type="GO" id="GO:0043565">
    <property type="term" value="F:sequence-specific DNA binding"/>
    <property type="evidence" value="ECO:0007669"/>
    <property type="project" value="TreeGrafter"/>
</dbReference>
<dbReference type="PANTHER" id="PTHR30537:SF3">
    <property type="entry name" value="TRANSCRIPTIONAL REGULATORY PROTEIN"/>
    <property type="match status" value="1"/>
</dbReference>
<dbReference type="GO" id="GO:0006351">
    <property type="term" value="P:DNA-templated transcription"/>
    <property type="evidence" value="ECO:0007669"/>
    <property type="project" value="TreeGrafter"/>
</dbReference>
<dbReference type="AlphaFoldDB" id="A0A318SVD3"/>
<proteinExistence type="inferred from homology"/>
<dbReference type="SUPFAM" id="SSF46785">
    <property type="entry name" value="Winged helix' DNA-binding domain"/>
    <property type="match status" value="1"/>
</dbReference>
<comment type="caution">
    <text evidence="3">The sequence shown here is derived from an EMBL/GenBank/DDBJ whole genome shotgun (WGS) entry which is preliminary data.</text>
</comment>
<evidence type="ECO:0000259" key="2">
    <source>
        <dbReference type="PROSITE" id="PS50931"/>
    </source>
</evidence>
<dbReference type="GO" id="GO:0003700">
    <property type="term" value="F:DNA-binding transcription factor activity"/>
    <property type="evidence" value="ECO:0007669"/>
    <property type="project" value="InterPro"/>
</dbReference>
<dbReference type="InterPro" id="IPR036388">
    <property type="entry name" value="WH-like_DNA-bd_sf"/>
</dbReference>
<accession>A0A318SVD3</accession>
<protein>
    <submittedName>
        <fullName evidence="3">LysR family transcriptional regulator</fullName>
    </submittedName>
</protein>
<dbReference type="Gene3D" id="1.10.10.10">
    <property type="entry name" value="Winged helix-like DNA-binding domain superfamily/Winged helix DNA-binding domain"/>
    <property type="match status" value="1"/>
</dbReference>
<dbReference type="InterPro" id="IPR000847">
    <property type="entry name" value="LysR_HTH_N"/>
</dbReference>
<name>A0A318SVD3_9RHOB</name>
<dbReference type="EMBL" id="QJTE01000001">
    <property type="protein sequence ID" value="PYE85871.1"/>
    <property type="molecule type" value="Genomic_DNA"/>
</dbReference>
<dbReference type="Pfam" id="PF00126">
    <property type="entry name" value="HTH_1"/>
    <property type="match status" value="1"/>
</dbReference>
<dbReference type="PROSITE" id="PS50931">
    <property type="entry name" value="HTH_LYSR"/>
    <property type="match status" value="1"/>
</dbReference>
<keyword evidence="4" id="KW-1185">Reference proteome</keyword>
<dbReference type="InterPro" id="IPR058163">
    <property type="entry name" value="LysR-type_TF_proteobact-type"/>
</dbReference>
<comment type="similarity">
    <text evidence="1">Belongs to the LysR transcriptional regulatory family.</text>
</comment>
<dbReference type="Proteomes" id="UP000248311">
    <property type="component" value="Unassembled WGS sequence"/>
</dbReference>
<evidence type="ECO:0000313" key="3">
    <source>
        <dbReference type="EMBL" id="PYE85871.1"/>
    </source>
</evidence>
<evidence type="ECO:0000313" key="4">
    <source>
        <dbReference type="Proteomes" id="UP000248311"/>
    </source>
</evidence>
<evidence type="ECO:0000256" key="1">
    <source>
        <dbReference type="ARBA" id="ARBA00009437"/>
    </source>
</evidence>
<dbReference type="PANTHER" id="PTHR30537">
    <property type="entry name" value="HTH-TYPE TRANSCRIPTIONAL REGULATOR"/>
    <property type="match status" value="1"/>
</dbReference>
<dbReference type="RefSeq" id="WP_110812883.1">
    <property type="nucleotide sequence ID" value="NZ_QJTE01000001.1"/>
</dbReference>
<organism evidence="3 4">
    <name type="scientific">Pseudoroseicyclus aestuarii</name>
    <dbReference type="NCBI Taxonomy" id="1795041"/>
    <lineage>
        <taxon>Bacteria</taxon>
        <taxon>Pseudomonadati</taxon>
        <taxon>Pseudomonadota</taxon>
        <taxon>Alphaproteobacteria</taxon>
        <taxon>Rhodobacterales</taxon>
        <taxon>Paracoccaceae</taxon>
        <taxon>Pseudoroseicyclus</taxon>
    </lineage>
</organism>
<reference evidence="3 4" key="1">
    <citation type="submission" date="2018-06" db="EMBL/GenBank/DDBJ databases">
        <title>Genomic Encyclopedia of Type Strains, Phase III (KMG-III): the genomes of soil and plant-associated and newly described type strains.</title>
        <authorList>
            <person name="Whitman W."/>
        </authorList>
    </citation>
    <scope>NUCLEOTIDE SEQUENCE [LARGE SCALE GENOMIC DNA]</scope>
    <source>
        <strain evidence="3 4">CECT 9025</strain>
    </source>
</reference>
<gene>
    <name evidence="3" type="ORF">DFP88_101545</name>
</gene>
<dbReference type="SUPFAM" id="SSF53850">
    <property type="entry name" value="Periplasmic binding protein-like II"/>
    <property type="match status" value="1"/>
</dbReference>
<dbReference type="InterPro" id="IPR036390">
    <property type="entry name" value="WH_DNA-bd_sf"/>
</dbReference>